<evidence type="ECO:0000313" key="2">
    <source>
        <dbReference type="EMBL" id="ABO66884.1"/>
    </source>
</evidence>
<evidence type="ECO:0000313" key="3">
    <source>
        <dbReference type="Proteomes" id="UP000001578"/>
    </source>
</evidence>
<gene>
    <name evidence="2" type="ordered locus">GTNG_1514</name>
</gene>
<dbReference type="RefSeq" id="WP_008879191.1">
    <property type="nucleotide sequence ID" value="NC_009328.1"/>
</dbReference>
<feature type="transmembrane region" description="Helical" evidence="1">
    <location>
        <begin position="58"/>
        <end position="77"/>
    </location>
</feature>
<proteinExistence type="predicted"/>
<keyword evidence="1" id="KW-1133">Transmembrane helix</keyword>
<dbReference type="EMBL" id="CP000557">
    <property type="protein sequence ID" value="ABO66884.1"/>
    <property type="molecule type" value="Genomic_DNA"/>
</dbReference>
<accession>A4INI0</accession>
<keyword evidence="1" id="KW-0812">Transmembrane</keyword>
<feature type="transmembrane region" description="Helical" evidence="1">
    <location>
        <begin position="5"/>
        <end position="20"/>
    </location>
</feature>
<evidence type="ECO:0000256" key="1">
    <source>
        <dbReference type="SAM" id="Phobius"/>
    </source>
</evidence>
<dbReference type="HOGENOM" id="CLU_2508007_0_0_9"/>
<protein>
    <submittedName>
        <fullName evidence="2">Uncharacterized protein</fullName>
    </submittedName>
</protein>
<feature type="transmembrane region" description="Helical" evidence="1">
    <location>
        <begin position="26"/>
        <end position="46"/>
    </location>
</feature>
<name>A4INI0_GEOTN</name>
<dbReference type="Proteomes" id="UP000001578">
    <property type="component" value="Chromosome"/>
</dbReference>
<dbReference type="KEGG" id="gtn:GTNG_1514"/>
<organism evidence="2 3">
    <name type="scientific">Geobacillus thermodenitrificans (strain NG80-2)</name>
    <dbReference type="NCBI Taxonomy" id="420246"/>
    <lineage>
        <taxon>Bacteria</taxon>
        <taxon>Bacillati</taxon>
        <taxon>Bacillota</taxon>
        <taxon>Bacilli</taxon>
        <taxon>Bacillales</taxon>
        <taxon>Anoxybacillaceae</taxon>
        <taxon>Geobacillus</taxon>
    </lineage>
</organism>
<sequence length="85" mass="9526">MRIIVYVLLACQAAVIYYWISDWRQLVTPVGLFIWGGTIAVSLAVLRMGRSISPRWRGMLKMTTAGVSLLAVVSLLIEWATRSMP</sequence>
<dbReference type="AlphaFoldDB" id="A4INI0"/>
<reference evidence="2 3" key="1">
    <citation type="journal article" date="2007" name="Proc. Natl. Acad. Sci. U.S.A.">
        <title>Genome and proteome of long-chain alkane degrading Geobacillus thermodenitrificans NG80-2 isolated from a deep-subsurface oil reservoir.</title>
        <authorList>
            <person name="Feng L."/>
            <person name="Wang W."/>
            <person name="Cheng J."/>
            <person name="Ren Y."/>
            <person name="Zhao G."/>
            <person name="Gao C."/>
            <person name="Tang Y."/>
            <person name="Liu X."/>
            <person name="Han W."/>
            <person name="Peng X."/>
            <person name="Liu R."/>
            <person name="Wang L."/>
        </authorList>
    </citation>
    <scope>NUCLEOTIDE SEQUENCE [LARGE SCALE GENOMIC DNA]</scope>
    <source>
        <strain evidence="2 3">NG80-2</strain>
    </source>
</reference>
<keyword evidence="1" id="KW-0472">Membrane</keyword>